<name>A0A5C4R575_9RHOB</name>
<dbReference type="EMBL" id="VDDC01000023">
    <property type="protein sequence ID" value="TNH38824.1"/>
    <property type="molecule type" value="Genomic_DNA"/>
</dbReference>
<protein>
    <submittedName>
        <fullName evidence="3">Calcium-binding protein</fullName>
    </submittedName>
</protein>
<sequence length="620" mass="66558">MLLLRFSITYRISFVLKEHDLTLSHNPSEHEGSGVIGTDHADTIHGGNGVVDIRGWAGDDLLFGSVRGGLISGGRGNDTIYTFGFGAPLPQQFQTHAYGDWGNDTFYLGMARYNYDTYANRFGHHVFGGHGADRFIFSGVAQGDQKITGRIDDFDPTQDSIWIGNVRVNLNDLPDNVRIVQHLGQQWILIDNRILYALEGARHASPTIQSDGRNSESSEENHFIYWPEEWADGVPASADVVYRNPVNFIPARFLPVEAQYEHRFSPRDHSFSGTARNDRIEGSPDHGQSLFGLGGHDFIFGNRGDDTIQGGEGNDYIDGYHGHDRIFGGSGNDSIDGGKGHDIIVGGLGHDVIAGGSDNDTLHGSSGDDTIFGGSENDLIFGDSGNDALYGGSGNDRLNGGVGADILDGGDGHDRLWGGVGNDRMLGKSGNDWLHGGDGHDHLYGGWGNDTVFGHHGHDLIFGGPGNDRLFGNSGNDHLYGDAGDDHLDGGYGNDILVGGVGRDTIAGGAGTDRLHGGASADRFVFFTQNDSRPGQGRDVIVDFTPGEDKIDVSRLDADLSRAGNQALIFNPNGPAEHAVWLIREGRGISVRADLDGDGVQDFAVWLAGVQRIVASDFIL</sequence>
<dbReference type="PANTHER" id="PTHR38340:SF1">
    <property type="entry name" value="S-LAYER PROTEIN"/>
    <property type="match status" value="1"/>
</dbReference>
<organism evidence="3 4">
    <name type="scientific">Paracoccus haeundaensis</name>
    <dbReference type="NCBI Taxonomy" id="225362"/>
    <lineage>
        <taxon>Bacteria</taxon>
        <taxon>Pseudomonadati</taxon>
        <taxon>Pseudomonadota</taxon>
        <taxon>Alphaproteobacteria</taxon>
        <taxon>Rhodobacterales</taxon>
        <taxon>Paracoccaceae</taxon>
        <taxon>Paracoccus</taxon>
    </lineage>
</organism>
<dbReference type="Gene3D" id="2.150.10.10">
    <property type="entry name" value="Serralysin-like metalloprotease, C-terminal"/>
    <property type="match status" value="5"/>
</dbReference>
<gene>
    <name evidence="3" type="ORF">FHD67_13210</name>
</gene>
<dbReference type="Proteomes" id="UP000304880">
    <property type="component" value="Unassembled WGS sequence"/>
</dbReference>
<dbReference type="GO" id="GO:0005509">
    <property type="term" value="F:calcium ion binding"/>
    <property type="evidence" value="ECO:0007669"/>
    <property type="project" value="InterPro"/>
</dbReference>
<accession>A0A5C4R575</accession>
<dbReference type="SUPFAM" id="SSF51120">
    <property type="entry name" value="beta-Roll"/>
    <property type="match status" value="4"/>
</dbReference>
<dbReference type="GO" id="GO:0005615">
    <property type="term" value="C:extracellular space"/>
    <property type="evidence" value="ECO:0007669"/>
    <property type="project" value="InterPro"/>
</dbReference>
<dbReference type="InterPro" id="IPR001343">
    <property type="entry name" value="Hemolysn_Ca-bd"/>
</dbReference>
<evidence type="ECO:0000313" key="3">
    <source>
        <dbReference type="EMBL" id="TNH38824.1"/>
    </source>
</evidence>
<keyword evidence="2" id="KW-0964">Secreted</keyword>
<keyword evidence="4" id="KW-1185">Reference proteome</keyword>
<dbReference type="RefSeq" id="WP_139598957.1">
    <property type="nucleotide sequence ID" value="NZ_VDDC01000023.1"/>
</dbReference>
<comment type="subcellular location">
    <subcellularLocation>
        <location evidence="1">Secreted</location>
    </subcellularLocation>
</comment>
<dbReference type="PANTHER" id="PTHR38340">
    <property type="entry name" value="S-LAYER PROTEIN"/>
    <property type="match status" value="1"/>
</dbReference>
<evidence type="ECO:0000313" key="4">
    <source>
        <dbReference type="Proteomes" id="UP000304880"/>
    </source>
</evidence>
<proteinExistence type="predicted"/>
<evidence type="ECO:0000256" key="2">
    <source>
        <dbReference type="ARBA" id="ARBA00022525"/>
    </source>
</evidence>
<dbReference type="InterPro" id="IPR018511">
    <property type="entry name" value="Hemolysin-typ_Ca-bd_CS"/>
</dbReference>
<dbReference type="InterPro" id="IPR011049">
    <property type="entry name" value="Serralysin-like_metalloprot_C"/>
</dbReference>
<dbReference type="PROSITE" id="PS00330">
    <property type="entry name" value="HEMOLYSIN_CALCIUM"/>
    <property type="match status" value="8"/>
</dbReference>
<dbReference type="AlphaFoldDB" id="A0A5C4R575"/>
<dbReference type="PRINTS" id="PR00313">
    <property type="entry name" value="CABNDNGRPT"/>
</dbReference>
<dbReference type="InterPro" id="IPR050557">
    <property type="entry name" value="RTX_toxin/Mannuronan_C5-epim"/>
</dbReference>
<evidence type="ECO:0000256" key="1">
    <source>
        <dbReference type="ARBA" id="ARBA00004613"/>
    </source>
</evidence>
<dbReference type="Pfam" id="PF00353">
    <property type="entry name" value="HemolysinCabind"/>
    <property type="match status" value="8"/>
</dbReference>
<reference evidence="3 4" key="1">
    <citation type="submission" date="2019-06" db="EMBL/GenBank/DDBJ databases">
        <authorList>
            <person name="Li J."/>
        </authorList>
    </citation>
    <scope>NUCLEOTIDE SEQUENCE [LARGE SCALE GENOMIC DNA]</scope>
    <source>
        <strain evidence="3 4">CGMCC 1.8012</strain>
    </source>
</reference>
<comment type="caution">
    <text evidence="3">The sequence shown here is derived from an EMBL/GenBank/DDBJ whole genome shotgun (WGS) entry which is preliminary data.</text>
</comment>